<keyword evidence="6" id="KW-0325">Glycoprotein</keyword>
<evidence type="ECO:0000313" key="9">
    <source>
        <dbReference type="EMBL" id="OWR47367.1"/>
    </source>
</evidence>
<keyword evidence="4" id="KW-0442">Lipid degradation</keyword>
<dbReference type="Proteomes" id="UP000007151">
    <property type="component" value="Unassembled WGS sequence"/>
</dbReference>
<dbReference type="InterPro" id="IPR029058">
    <property type="entry name" value="AB_hydrolase_fold"/>
</dbReference>
<keyword evidence="7" id="KW-1133">Transmembrane helix</keyword>
<dbReference type="Pfam" id="PF00561">
    <property type="entry name" value="Abhydrolase_1"/>
    <property type="match status" value="1"/>
</dbReference>
<evidence type="ECO:0000256" key="1">
    <source>
        <dbReference type="ARBA" id="ARBA00010701"/>
    </source>
</evidence>
<keyword evidence="3" id="KW-0378">Hydrolase</keyword>
<evidence type="ECO:0000256" key="4">
    <source>
        <dbReference type="ARBA" id="ARBA00022963"/>
    </source>
</evidence>
<evidence type="ECO:0000256" key="7">
    <source>
        <dbReference type="SAM" id="Phobius"/>
    </source>
</evidence>
<dbReference type="FunFam" id="3.40.50.1820:FF:000057">
    <property type="entry name" value="Lipase"/>
    <property type="match status" value="1"/>
</dbReference>
<keyword evidence="10" id="KW-1185">Reference proteome</keyword>
<evidence type="ECO:0000256" key="2">
    <source>
        <dbReference type="ARBA" id="ARBA00022729"/>
    </source>
</evidence>
<evidence type="ECO:0000259" key="8">
    <source>
        <dbReference type="Pfam" id="PF00561"/>
    </source>
</evidence>
<evidence type="ECO:0000256" key="5">
    <source>
        <dbReference type="ARBA" id="ARBA00023098"/>
    </source>
</evidence>
<dbReference type="EMBL" id="AGBW02011015">
    <property type="protein sequence ID" value="OWR47367.1"/>
    <property type="molecule type" value="Genomic_DNA"/>
</dbReference>
<gene>
    <name evidence="9" type="ORF">KGM_201175</name>
</gene>
<dbReference type="GO" id="GO:0016042">
    <property type="term" value="P:lipid catabolic process"/>
    <property type="evidence" value="ECO:0007669"/>
    <property type="project" value="UniProtKB-KW"/>
</dbReference>
<feature type="transmembrane region" description="Helical" evidence="7">
    <location>
        <begin position="161"/>
        <end position="182"/>
    </location>
</feature>
<feature type="domain" description="AB hydrolase-1" evidence="8">
    <location>
        <begin position="2"/>
        <end position="118"/>
    </location>
</feature>
<accession>A0A212F0W8</accession>
<keyword evidence="7" id="KW-0472">Membrane</keyword>
<dbReference type="SUPFAM" id="SSF53474">
    <property type="entry name" value="alpha/beta-Hydrolases"/>
    <property type="match status" value="1"/>
</dbReference>
<evidence type="ECO:0000313" key="10">
    <source>
        <dbReference type="Proteomes" id="UP000007151"/>
    </source>
</evidence>
<sequence>MHGILDSADTFLLRGNDSMGITLANFGYDVWIGNCRGNRYSRRHIFFDPSKDRIYWDFSFHEMGYYDLPALIDRILNETGSSSLTAIGHSQGNTVFYVLGSTRPEYNSKVSIMIALAPICFLQNTKYPVSIAIQNAPLLNALANRIGLTEVLGDKTTLRRILFKICSLPVLGYAICAFGLYFPLFGYDPAELEPDFFKDTASYFPSGSSWKSVGHYLQVGYRKEFALYDYGSQINLKVYNNSAPPAYDMSRVTMPVALLAGRNDHLSTIEDIDILRKRLSNIVSYFVVPRLLLNHVDHVWGRHMYVYLYPELFKLLSQYR</sequence>
<dbReference type="AlphaFoldDB" id="A0A212F0W8"/>
<dbReference type="STRING" id="278856.A0A212F0W8"/>
<protein>
    <recommendedName>
        <fullName evidence="8">AB hydrolase-1 domain-containing protein</fullName>
    </recommendedName>
</protein>
<comment type="similarity">
    <text evidence="1">Belongs to the AB hydrolase superfamily. Lipase family.</text>
</comment>
<dbReference type="InterPro" id="IPR000073">
    <property type="entry name" value="AB_hydrolase_1"/>
</dbReference>
<keyword evidence="5" id="KW-0443">Lipid metabolism</keyword>
<keyword evidence="7" id="KW-0812">Transmembrane</keyword>
<evidence type="ECO:0000256" key="6">
    <source>
        <dbReference type="ARBA" id="ARBA00023180"/>
    </source>
</evidence>
<keyword evidence="2" id="KW-0732">Signal</keyword>
<comment type="caution">
    <text evidence="9">The sequence shown here is derived from an EMBL/GenBank/DDBJ whole genome shotgun (WGS) entry which is preliminary data.</text>
</comment>
<dbReference type="GO" id="GO:0016787">
    <property type="term" value="F:hydrolase activity"/>
    <property type="evidence" value="ECO:0007669"/>
    <property type="project" value="UniProtKB-KW"/>
</dbReference>
<dbReference type="PANTHER" id="PTHR11005">
    <property type="entry name" value="LYSOSOMAL ACID LIPASE-RELATED"/>
    <property type="match status" value="1"/>
</dbReference>
<dbReference type="KEGG" id="dpl:KGM_201175"/>
<organism evidence="9 10">
    <name type="scientific">Danaus plexippus plexippus</name>
    <dbReference type="NCBI Taxonomy" id="278856"/>
    <lineage>
        <taxon>Eukaryota</taxon>
        <taxon>Metazoa</taxon>
        <taxon>Ecdysozoa</taxon>
        <taxon>Arthropoda</taxon>
        <taxon>Hexapoda</taxon>
        <taxon>Insecta</taxon>
        <taxon>Pterygota</taxon>
        <taxon>Neoptera</taxon>
        <taxon>Endopterygota</taxon>
        <taxon>Lepidoptera</taxon>
        <taxon>Glossata</taxon>
        <taxon>Ditrysia</taxon>
        <taxon>Papilionoidea</taxon>
        <taxon>Nymphalidae</taxon>
        <taxon>Danainae</taxon>
        <taxon>Danaini</taxon>
        <taxon>Danaina</taxon>
        <taxon>Danaus</taxon>
        <taxon>Danaus</taxon>
    </lineage>
</organism>
<reference evidence="9 10" key="1">
    <citation type="journal article" date="2011" name="Cell">
        <title>The monarch butterfly genome yields insights into long-distance migration.</title>
        <authorList>
            <person name="Zhan S."/>
            <person name="Merlin C."/>
            <person name="Boore J.L."/>
            <person name="Reppert S.M."/>
        </authorList>
    </citation>
    <scope>NUCLEOTIDE SEQUENCE [LARGE SCALE GENOMIC DNA]</scope>
    <source>
        <strain evidence="9">F-2</strain>
    </source>
</reference>
<dbReference type="Gene3D" id="3.40.50.1820">
    <property type="entry name" value="alpha/beta hydrolase"/>
    <property type="match status" value="1"/>
</dbReference>
<proteinExistence type="inferred from homology"/>
<dbReference type="InParanoid" id="A0A212F0W8"/>
<name>A0A212F0W8_DANPL</name>
<evidence type="ECO:0000256" key="3">
    <source>
        <dbReference type="ARBA" id="ARBA00022801"/>
    </source>
</evidence>